<dbReference type="PANTHER" id="PTHR35891:SF2">
    <property type="entry name" value="THIOL:DISULFIDE INTERCHANGE PROTEIN DSBA"/>
    <property type="match status" value="1"/>
</dbReference>
<dbReference type="Gene3D" id="3.40.30.10">
    <property type="entry name" value="Glutaredoxin"/>
    <property type="match status" value="1"/>
</dbReference>
<evidence type="ECO:0000313" key="2">
    <source>
        <dbReference type="EMBL" id="MBD1387878.1"/>
    </source>
</evidence>
<dbReference type="GO" id="GO:0016491">
    <property type="term" value="F:oxidoreductase activity"/>
    <property type="evidence" value="ECO:0007669"/>
    <property type="project" value="InterPro"/>
</dbReference>
<dbReference type="RefSeq" id="WP_191143013.1">
    <property type="nucleotide sequence ID" value="NZ_JACXAF010000001.1"/>
</dbReference>
<evidence type="ECO:0000259" key="1">
    <source>
        <dbReference type="Pfam" id="PF01323"/>
    </source>
</evidence>
<reference evidence="2" key="1">
    <citation type="submission" date="2020-09" db="EMBL/GenBank/DDBJ databases">
        <title>A novel bacterium of genus Neiella, isolated from South China Sea.</title>
        <authorList>
            <person name="Huang H."/>
            <person name="Mo K."/>
            <person name="Hu Y."/>
        </authorList>
    </citation>
    <scope>NUCLEOTIDE SEQUENCE</scope>
    <source>
        <strain evidence="2">HB171785</strain>
    </source>
</reference>
<feature type="domain" description="DSBA-like thioredoxin" evidence="1">
    <location>
        <begin position="100"/>
        <end position="199"/>
    </location>
</feature>
<keyword evidence="3" id="KW-1185">Reference proteome</keyword>
<comment type="caution">
    <text evidence="2">The sequence shown here is derived from an EMBL/GenBank/DDBJ whole genome shotgun (WGS) entry which is preliminary data.</text>
</comment>
<dbReference type="InterPro" id="IPR050824">
    <property type="entry name" value="Thiol_disulfide_DsbA"/>
</dbReference>
<protein>
    <submittedName>
        <fullName evidence="2">DsbA family protein</fullName>
    </submittedName>
</protein>
<dbReference type="InterPro" id="IPR036249">
    <property type="entry name" value="Thioredoxin-like_sf"/>
</dbReference>
<sequence>MAYINRLISKGGIWSPLVIVLCLLVGTPTVSAESYQAGTHYRQIGNGQVGQGATIAIDYWFWFGCASCQLFEQRLTQLQSADTEWRHIPAQLRPHWYFHAKAFYLAEQQPQADQLISQLRQQLIDDPQGLSDIDSLIAWFVERGVDVNVAEQQLMSPLLNQQIDANLTKQQHLQIRGVPTVVIGNQYLVDAGMVQSVEEFIGVTQYLLAVLRQHREEAGFEWTDEDLLAQPEPVSAQ</sequence>
<organism evidence="2 3">
    <name type="scientific">Neiella litorisoli</name>
    <dbReference type="NCBI Taxonomy" id="2771431"/>
    <lineage>
        <taxon>Bacteria</taxon>
        <taxon>Pseudomonadati</taxon>
        <taxon>Pseudomonadota</taxon>
        <taxon>Gammaproteobacteria</taxon>
        <taxon>Alteromonadales</taxon>
        <taxon>Echinimonadaceae</taxon>
        <taxon>Neiella</taxon>
    </lineage>
</organism>
<dbReference type="AlphaFoldDB" id="A0A8J6QGJ2"/>
<evidence type="ECO:0000313" key="3">
    <source>
        <dbReference type="Proteomes" id="UP000638014"/>
    </source>
</evidence>
<name>A0A8J6QGJ2_9GAMM</name>
<dbReference type="EMBL" id="JACXAF010000001">
    <property type="protein sequence ID" value="MBD1387878.1"/>
    <property type="molecule type" value="Genomic_DNA"/>
</dbReference>
<gene>
    <name evidence="2" type="ORF">IC617_00410</name>
</gene>
<dbReference type="SUPFAM" id="SSF52833">
    <property type="entry name" value="Thioredoxin-like"/>
    <property type="match status" value="1"/>
</dbReference>
<accession>A0A8J6QGJ2</accession>
<dbReference type="InterPro" id="IPR001853">
    <property type="entry name" value="DSBA-like_thioredoxin_dom"/>
</dbReference>
<dbReference type="Proteomes" id="UP000638014">
    <property type="component" value="Unassembled WGS sequence"/>
</dbReference>
<dbReference type="PANTHER" id="PTHR35891">
    <property type="entry name" value="THIOL:DISULFIDE INTERCHANGE PROTEIN DSBA"/>
    <property type="match status" value="1"/>
</dbReference>
<dbReference type="Pfam" id="PF01323">
    <property type="entry name" value="DSBA"/>
    <property type="match status" value="1"/>
</dbReference>
<proteinExistence type="predicted"/>